<dbReference type="AlphaFoldDB" id="A0A518HDX8"/>
<name>A0A518HDX8_9BACT</name>
<organism evidence="1 2">
    <name type="scientific">Tautonia plasticadhaerens</name>
    <dbReference type="NCBI Taxonomy" id="2527974"/>
    <lineage>
        <taxon>Bacteria</taxon>
        <taxon>Pseudomonadati</taxon>
        <taxon>Planctomycetota</taxon>
        <taxon>Planctomycetia</taxon>
        <taxon>Isosphaerales</taxon>
        <taxon>Isosphaeraceae</taxon>
        <taxon>Tautonia</taxon>
    </lineage>
</organism>
<dbReference type="Proteomes" id="UP000317835">
    <property type="component" value="Chromosome"/>
</dbReference>
<evidence type="ECO:0000313" key="2">
    <source>
        <dbReference type="Proteomes" id="UP000317835"/>
    </source>
</evidence>
<accession>A0A518HDX8</accession>
<protein>
    <submittedName>
        <fullName evidence="1">Helix-hairpin-helix motif protein</fullName>
    </submittedName>
</protein>
<dbReference type="Pfam" id="PF12836">
    <property type="entry name" value="HHH_3"/>
    <property type="match status" value="1"/>
</dbReference>
<dbReference type="EMBL" id="CP036426">
    <property type="protein sequence ID" value="QDV39051.1"/>
    <property type="molecule type" value="Genomic_DNA"/>
</dbReference>
<keyword evidence="2" id="KW-1185">Reference proteome</keyword>
<dbReference type="InterPro" id="IPR010994">
    <property type="entry name" value="RuvA_2-like"/>
</dbReference>
<dbReference type="KEGG" id="tpla:ElP_70130"/>
<reference evidence="1 2" key="1">
    <citation type="submission" date="2019-02" db="EMBL/GenBank/DDBJ databases">
        <title>Deep-cultivation of Planctomycetes and their phenomic and genomic characterization uncovers novel biology.</title>
        <authorList>
            <person name="Wiegand S."/>
            <person name="Jogler M."/>
            <person name="Boedeker C."/>
            <person name="Pinto D."/>
            <person name="Vollmers J."/>
            <person name="Rivas-Marin E."/>
            <person name="Kohn T."/>
            <person name="Peeters S.H."/>
            <person name="Heuer A."/>
            <person name="Rast P."/>
            <person name="Oberbeckmann S."/>
            <person name="Bunk B."/>
            <person name="Jeske O."/>
            <person name="Meyerdierks A."/>
            <person name="Storesund J.E."/>
            <person name="Kallscheuer N."/>
            <person name="Luecker S."/>
            <person name="Lage O.M."/>
            <person name="Pohl T."/>
            <person name="Merkel B.J."/>
            <person name="Hornburger P."/>
            <person name="Mueller R.-W."/>
            <person name="Bruemmer F."/>
            <person name="Labrenz M."/>
            <person name="Spormann A.M."/>
            <person name="Op den Camp H."/>
            <person name="Overmann J."/>
            <person name="Amann R."/>
            <person name="Jetten M.S.M."/>
            <person name="Mascher T."/>
            <person name="Medema M.H."/>
            <person name="Devos D.P."/>
            <person name="Kaster A.-K."/>
            <person name="Ovreas L."/>
            <person name="Rohde M."/>
            <person name="Galperin M.Y."/>
            <person name="Jogler C."/>
        </authorList>
    </citation>
    <scope>NUCLEOTIDE SEQUENCE [LARGE SCALE GENOMIC DNA]</scope>
    <source>
        <strain evidence="1 2">ElP</strain>
    </source>
</reference>
<gene>
    <name evidence="1" type="ORF">ElP_70130</name>
</gene>
<evidence type="ECO:0000313" key="1">
    <source>
        <dbReference type="EMBL" id="QDV39051.1"/>
    </source>
</evidence>
<dbReference type="Gene3D" id="1.10.150.320">
    <property type="entry name" value="Photosystem II 12 kDa extrinsic protein"/>
    <property type="match status" value="1"/>
</dbReference>
<sequence>MSLPGIGPELSDRIVEARDFASVDDVSRVKGIGPKTIEDLRPLVEARGG</sequence>
<proteinExistence type="predicted"/>
<dbReference type="SUPFAM" id="SSF47781">
    <property type="entry name" value="RuvA domain 2-like"/>
    <property type="match status" value="1"/>
</dbReference>